<reference evidence="3" key="1">
    <citation type="submission" date="2023-07" db="EMBL/GenBank/DDBJ databases">
        <title>Black Yeasts Isolated from many extreme environments.</title>
        <authorList>
            <person name="Coleine C."/>
            <person name="Stajich J.E."/>
            <person name="Selbmann L."/>
        </authorList>
    </citation>
    <scope>NUCLEOTIDE SEQUENCE</scope>
    <source>
        <strain evidence="3">CCFEE 5485</strain>
    </source>
</reference>
<feature type="domain" description="Mmc1 C-terminal" evidence="2">
    <location>
        <begin position="407"/>
        <end position="647"/>
    </location>
</feature>
<dbReference type="PANTHER" id="PTHR38644">
    <property type="entry name" value="EXPRESSED PROTEIN"/>
    <property type="match status" value="1"/>
</dbReference>
<feature type="region of interest" description="Disordered" evidence="1">
    <location>
        <begin position="42"/>
        <end position="84"/>
    </location>
</feature>
<dbReference type="Pfam" id="PF23867">
    <property type="entry name" value="Mmc1_N"/>
    <property type="match status" value="1"/>
</dbReference>
<dbReference type="PANTHER" id="PTHR38644:SF1">
    <property type="entry name" value="EXPRESSED PROTEIN"/>
    <property type="match status" value="1"/>
</dbReference>
<protein>
    <recommendedName>
        <fullName evidence="2">Mmc1 C-terminal domain-containing protein</fullName>
    </recommendedName>
</protein>
<evidence type="ECO:0000259" key="2">
    <source>
        <dbReference type="Pfam" id="PF23868"/>
    </source>
</evidence>
<sequence>MHKSSLVGRRALTVAGTEPYICPTCLVKASAGVRAAPVDGARRSISNSSASDRRQRSRLAHSQQTVRTSGTRRHASHGSLASATAINAPTTVPAAYRDLHQRLSALKAEAGTYISLSRLELAIRSLESDTPVTRIALLGLGINGAQAARKLARVLLSDALGDKQEWEQDILRSGQDGRSLLLRYGDVEDTVQQSPLMQTLSLPSPFLRRHNVEILVTTFNTSVAADGVSDAEIEEALLVPSLVTPNSSAGRVGFVRYPVHKALVVAEGITGAVEYGRLPRFLDKAELIHAALSLPLRSSTGEKSAEQTATDNVIDIDLATHALGLFRANKANGAQFSEEWQTSRMSTLSQWISGPREAEQEGFKPSMRSLMDSVLLTGLAAIEQAERTQIASNKRTTVPEATRTRLNSLISHFAADWHRDLQTNLQTALESRTWSRTAWFRLLWRIDDVSVSASDVLRLSWLTEAEQTLAFLSGRIEEAGLATSDQLRGAGTATSNAVEAANQVEVQVIDLQPQRSQVISIPTQDARLDADIMQVESLAQRIKAQTGVNAMFDPPWPRTINLARQQMLHSDVPQFHRKAQALLLSTLSTAGGSTALGAWIWLATNGAGIQSAGALAALGIVWSLRRLQSLWGKEREAFATSLKENGRTVLADVELHLRKLVMEGGRTETRAEALRDWQQARAALQSCREAAEKIK</sequence>
<dbReference type="Proteomes" id="UP001274830">
    <property type="component" value="Unassembled WGS sequence"/>
</dbReference>
<evidence type="ECO:0000313" key="3">
    <source>
        <dbReference type="EMBL" id="KAK3679875.1"/>
    </source>
</evidence>
<evidence type="ECO:0000256" key="1">
    <source>
        <dbReference type="SAM" id="MobiDB-lite"/>
    </source>
</evidence>
<dbReference type="Pfam" id="PF23868">
    <property type="entry name" value="Mmc1_C"/>
    <property type="match status" value="1"/>
</dbReference>
<keyword evidence="4" id="KW-1185">Reference proteome</keyword>
<organism evidence="3 4">
    <name type="scientific">Recurvomyces mirabilis</name>
    <dbReference type="NCBI Taxonomy" id="574656"/>
    <lineage>
        <taxon>Eukaryota</taxon>
        <taxon>Fungi</taxon>
        <taxon>Dikarya</taxon>
        <taxon>Ascomycota</taxon>
        <taxon>Pezizomycotina</taxon>
        <taxon>Dothideomycetes</taxon>
        <taxon>Dothideomycetidae</taxon>
        <taxon>Mycosphaerellales</taxon>
        <taxon>Teratosphaeriaceae</taxon>
        <taxon>Recurvomyces</taxon>
    </lineage>
</organism>
<feature type="compositionally biased region" description="Polar residues" evidence="1">
    <location>
        <begin position="60"/>
        <end position="69"/>
    </location>
</feature>
<comment type="caution">
    <text evidence="3">The sequence shown here is derived from an EMBL/GenBank/DDBJ whole genome shotgun (WGS) entry which is preliminary data.</text>
</comment>
<dbReference type="EMBL" id="JAUTXT010000001">
    <property type="protein sequence ID" value="KAK3679875.1"/>
    <property type="molecule type" value="Genomic_DNA"/>
</dbReference>
<name>A0AAE0WWV6_9PEZI</name>
<dbReference type="InterPro" id="IPR056196">
    <property type="entry name" value="Mmc1_C"/>
</dbReference>
<proteinExistence type="predicted"/>
<evidence type="ECO:0000313" key="4">
    <source>
        <dbReference type="Proteomes" id="UP001274830"/>
    </source>
</evidence>
<dbReference type="AlphaFoldDB" id="A0AAE0WWV6"/>
<accession>A0AAE0WWV6</accession>
<gene>
    <name evidence="3" type="ORF">LTR78_000251</name>
</gene>